<accession>A0A9P7DWZ9</accession>
<feature type="region of interest" description="Disordered" evidence="1">
    <location>
        <begin position="525"/>
        <end position="544"/>
    </location>
</feature>
<name>A0A9P7DWZ9_9AGAM</name>
<comment type="caution">
    <text evidence="2">The sequence shown here is derived from an EMBL/GenBank/DDBJ whole genome shotgun (WGS) entry which is preliminary data.</text>
</comment>
<sequence length="964" mass="104966">MLVAAPFERSSEVVVCDTLLVNPGVASLMRRIFKIMKPGAAIARYIAAFPMAALRWSWPIIKEVISKLCHFLRTGTARLTQILVACFSKVAHMSSSAARYIAMFMVTARGWPLFIIHRFYALLTACLCWIPMGIKSICYVVQRKPATKAQIPIITITPAENEEKSACESVDIAALLEEIGDGTTRLEPLLGDANPSFADCPEDGIVDESQVDDPLLHASCVHVGGEEEPLVVEQHTSFGGQEVHTNRPDHDIRLDAPDDTVPGVITGKPEVHVICSRDSGGLVPVVKIEGPEAYLPLVPSGDDESTVTASIPCKAGYPIIRLTPKGKAPGEQPTYSEGGVYRKTIPGSAELGAMERDDIYNNQHVLNSCIMIGVPEPKGPGHCPGTRSSADESRSDPAVESIKPCRAVQSPLPAYSLALSRSTASESSLIVQGENERRFDTPPVLRQKNSNQLEDNSPNRTCLAPCDETFMPEAIMETKVSVFAPPSSAPRKTNMKEGSLFTTIPEASMPGEFPSVQLSATHNDQLSTSQNTKECPPSIKEGPTKIASDDKLYSTFNSNLEGQEPSSEIWDFSKSGTNAPFHRFLSASMHAPSGQSSEQNHCIGGVIKSSPAMPQSGRQQHVVLSKNSLNNQAVSFTPQGLVLKSTLTRYDPPLRLVGPGLEQADHALNVNLSNPTHPRKYMADLPDHIAKAYRPQPLHSAGAYVTHRNVPPRMTVSGSNYITTHRGPSTRGPVPDWAAEAAAERRSVDMHISAPKVYLGTPAARASSLHQPSGTTPLRMPIPEDILSPAPQRVASKVARWAAEVNRVREPATSQIFEGSSLDAQVKGCRQEQRPLLLNRKTNTTLSRDDTPAVFPSTSGAAYHGQEKASSEFVKRAVETRDQEQTKTVQGQYISYYESLCARNMEDIILEARRINADMGRSASTRQSPTTLSDLSLNEWFSRARDPISGDDIERMIRMLERGA</sequence>
<keyword evidence="3" id="KW-1185">Reference proteome</keyword>
<dbReference type="Proteomes" id="UP000719766">
    <property type="component" value="Unassembled WGS sequence"/>
</dbReference>
<gene>
    <name evidence="2" type="ORF">HD556DRAFT_491735</name>
</gene>
<evidence type="ECO:0000256" key="1">
    <source>
        <dbReference type="SAM" id="MobiDB-lite"/>
    </source>
</evidence>
<dbReference type="RefSeq" id="XP_041166539.1">
    <property type="nucleotide sequence ID" value="XM_041310768.1"/>
</dbReference>
<dbReference type="EMBL" id="JABBWE010000003">
    <property type="protein sequence ID" value="KAG1804924.1"/>
    <property type="molecule type" value="Genomic_DNA"/>
</dbReference>
<proteinExistence type="predicted"/>
<dbReference type="AlphaFoldDB" id="A0A9P7DWZ9"/>
<reference evidence="2" key="1">
    <citation type="journal article" date="2020" name="New Phytol.">
        <title>Comparative genomics reveals dynamic genome evolution in host specialist ectomycorrhizal fungi.</title>
        <authorList>
            <person name="Lofgren L.A."/>
            <person name="Nguyen N.H."/>
            <person name="Vilgalys R."/>
            <person name="Ruytinx J."/>
            <person name="Liao H.L."/>
            <person name="Branco S."/>
            <person name="Kuo A."/>
            <person name="LaButti K."/>
            <person name="Lipzen A."/>
            <person name="Andreopoulos W."/>
            <person name="Pangilinan J."/>
            <person name="Riley R."/>
            <person name="Hundley H."/>
            <person name="Na H."/>
            <person name="Barry K."/>
            <person name="Grigoriev I.V."/>
            <person name="Stajich J.E."/>
            <person name="Kennedy P.G."/>
        </authorList>
    </citation>
    <scope>NUCLEOTIDE SEQUENCE</scope>
    <source>
        <strain evidence="2">S12</strain>
    </source>
</reference>
<evidence type="ECO:0000313" key="3">
    <source>
        <dbReference type="Proteomes" id="UP000719766"/>
    </source>
</evidence>
<dbReference type="GeneID" id="64604532"/>
<evidence type="ECO:0000313" key="2">
    <source>
        <dbReference type="EMBL" id="KAG1804924.1"/>
    </source>
</evidence>
<protein>
    <submittedName>
        <fullName evidence="2">Uncharacterized protein</fullName>
    </submittedName>
</protein>
<dbReference type="OrthoDB" id="2626077at2759"/>
<organism evidence="2 3">
    <name type="scientific">Suillus plorans</name>
    <dbReference type="NCBI Taxonomy" id="116603"/>
    <lineage>
        <taxon>Eukaryota</taxon>
        <taxon>Fungi</taxon>
        <taxon>Dikarya</taxon>
        <taxon>Basidiomycota</taxon>
        <taxon>Agaricomycotina</taxon>
        <taxon>Agaricomycetes</taxon>
        <taxon>Agaricomycetidae</taxon>
        <taxon>Boletales</taxon>
        <taxon>Suillineae</taxon>
        <taxon>Suillaceae</taxon>
        <taxon>Suillus</taxon>
    </lineage>
</organism>